<evidence type="ECO:0000259" key="5">
    <source>
        <dbReference type="PROSITE" id="PS50977"/>
    </source>
</evidence>
<dbReference type="SUPFAM" id="SSF48498">
    <property type="entry name" value="Tetracyclin repressor-like, C-terminal domain"/>
    <property type="match status" value="1"/>
</dbReference>
<dbReference type="InterPro" id="IPR050109">
    <property type="entry name" value="HTH-type_TetR-like_transc_reg"/>
</dbReference>
<keyword evidence="1" id="KW-0805">Transcription regulation</keyword>
<keyword evidence="2 4" id="KW-0238">DNA-binding</keyword>
<protein>
    <submittedName>
        <fullName evidence="6">TetR/AcrR family transcriptional regulator</fullName>
    </submittedName>
</protein>
<dbReference type="Pfam" id="PF16859">
    <property type="entry name" value="TetR_C_11"/>
    <property type="match status" value="1"/>
</dbReference>
<dbReference type="InterPro" id="IPR036271">
    <property type="entry name" value="Tet_transcr_reg_TetR-rel_C_sf"/>
</dbReference>
<dbReference type="InterPro" id="IPR011075">
    <property type="entry name" value="TetR_C"/>
</dbReference>
<dbReference type="PRINTS" id="PR00455">
    <property type="entry name" value="HTHTETR"/>
</dbReference>
<dbReference type="Pfam" id="PF00440">
    <property type="entry name" value="TetR_N"/>
    <property type="match status" value="1"/>
</dbReference>
<feature type="DNA-binding region" description="H-T-H motif" evidence="4">
    <location>
        <begin position="40"/>
        <end position="59"/>
    </location>
</feature>
<dbReference type="InterPro" id="IPR009057">
    <property type="entry name" value="Homeodomain-like_sf"/>
</dbReference>
<dbReference type="SUPFAM" id="SSF46689">
    <property type="entry name" value="Homeodomain-like"/>
    <property type="match status" value="1"/>
</dbReference>
<evidence type="ECO:0000313" key="6">
    <source>
        <dbReference type="EMBL" id="MFC4562994.1"/>
    </source>
</evidence>
<reference evidence="7" key="1">
    <citation type="journal article" date="2019" name="Int. J. Syst. Evol. Microbiol.">
        <title>The Global Catalogue of Microorganisms (GCM) 10K type strain sequencing project: providing services to taxonomists for standard genome sequencing and annotation.</title>
        <authorList>
            <consortium name="The Broad Institute Genomics Platform"/>
            <consortium name="The Broad Institute Genome Sequencing Center for Infectious Disease"/>
            <person name="Wu L."/>
            <person name="Ma J."/>
        </authorList>
    </citation>
    <scope>NUCLEOTIDE SEQUENCE [LARGE SCALE GENOMIC DNA]</scope>
    <source>
        <strain evidence="7">XZYJ18</strain>
    </source>
</reference>
<dbReference type="Gene3D" id="1.10.10.60">
    <property type="entry name" value="Homeodomain-like"/>
    <property type="match status" value="1"/>
</dbReference>
<dbReference type="EMBL" id="JBHSFQ010000012">
    <property type="protein sequence ID" value="MFC4562994.1"/>
    <property type="molecule type" value="Genomic_DNA"/>
</dbReference>
<evidence type="ECO:0000313" key="7">
    <source>
        <dbReference type="Proteomes" id="UP001595923"/>
    </source>
</evidence>
<dbReference type="RefSeq" id="WP_378574667.1">
    <property type="nucleotide sequence ID" value="NZ_JBHSFQ010000012.1"/>
</dbReference>
<keyword evidence="7" id="KW-1185">Reference proteome</keyword>
<evidence type="ECO:0000256" key="4">
    <source>
        <dbReference type="PROSITE-ProRule" id="PRU00335"/>
    </source>
</evidence>
<sequence>MTADGTRRKRPGRPRDPEADTAILRAAVESLIERGVDQTSIEHVAKRAGVTKVTVYRRWRTKEDLLAHAIESVRDDLPNVAPRLTPGVPLTEVIEQLLPQWGEALADPRFRSLSARLLAAGTSHPTLLNAYRTHHVLPRRERARAIMLQARLDRQIDPAADVDMLMDMMEGAIIHRLLLSIEPITPEEATRYLRRLLAQAGFAIRLP</sequence>
<dbReference type="Proteomes" id="UP001595923">
    <property type="component" value="Unassembled WGS sequence"/>
</dbReference>
<dbReference type="InterPro" id="IPR001647">
    <property type="entry name" value="HTH_TetR"/>
</dbReference>
<accession>A0ABV9DVT3</accession>
<evidence type="ECO:0000256" key="2">
    <source>
        <dbReference type="ARBA" id="ARBA00023125"/>
    </source>
</evidence>
<proteinExistence type="predicted"/>
<comment type="caution">
    <text evidence="6">The sequence shown here is derived from an EMBL/GenBank/DDBJ whole genome shotgun (WGS) entry which is preliminary data.</text>
</comment>
<gene>
    <name evidence="6" type="ORF">ACFO4E_14110</name>
</gene>
<organism evidence="6 7">
    <name type="scientific">Nocardiopsis mangrovi</name>
    <dbReference type="NCBI Taxonomy" id="1179818"/>
    <lineage>
        <taxon>Bacteria</taxon>
        <taxon>Bacillati</taxon>
        <taxon>Actinomycetota</taxon>
        <taxon>Actinomycetes</taxon>
        <taxon>Streptosporangiales</taxon>
        <taxon>Nocardiopsidaceae</taxon>
        <taxon>Nocardiopsis</taxon>
    </lineage>
</organism>
<name>A0ABV9DVT3_9ACTN</name>
<dbReference type="Gene3D" id="1.10.357.10">
    <property type="entry name" value="Tetracycline Repressor, domain 2"/>
    <property type="match status" value="1"/>
</dbReference>
<feature type="domain" description="HTH tetR-type" evidence="5">
    <location>
        <begin position="17"/>
        <end position="77"/>
    </location>
</feature>
<keyword evidence="3" id="KW-0804">Transcription</keyword>
<dbReference type="PROSITE" id="PS50977">
    <property type="entry name" value="HTH_TETR_2"/>
    <property type="match status" value="1"/>
</dbReference>
<evidence type="ECO:0000256" key="3">
    <source>
        <dbReference type="ARBA" id="ARBA00023163"/>
    </source>
</evidence>
<evidence type="ECO:0000256" key="1">
    <source>
        <dbReference type="ARBA" id="ARBA00023015"/>
    </source>
</evidence>
<dbReference type="PANTHER" id="PTHR30055:SF148">
    <property type="entry name" value="TETR-FAMILY TRANSCRIPTIONAL REGULATOR"/>
    <property type="match status" value="1"/>
</dbReference>
<dbReference type="PANTHER" id="PTHR30055">
    <property type="entry name" value="HTH-TYPE TRANSCRIPTIONAL REGULATOR RUTR"/>
    <property type="match status" value="1"/>
</dbReference>